<reference evidence="2" key="1">
    <citation type="journal article" date="2011" name="Science">
        <title>The plant cell wall-decomposing machinery underlies the functional diversity of forest fungi.</title>
        <authorList>
            <person name="Eastwood D.C."/>
            <person name="Floudas D."/>
            <person name="Binder M."/>
            <person name="Majcherczyk A."/>
            <person name="Schneider P."/>
            <person name="Aerts A."/>
            <person name="Asiegbu F.O."/>
            <person name="Baker S.E."/>
            <person name="Barry K."/>
            <person name="Bendiksby M."/>
            <person name="Blumentritt M."/>
            <person name="Coutinho P.M."/>
            <person name="Cullen D."/>
            <person name="de Vries R.P."/>
            <person name="Gathman A."/>
            <person name="Goodell B."/>
            <person name="Henrissat B."/>
            <person name="Ihrmark K."/>
            <person name="Kauserud H."/>
            <person name="Kohler A."/>
            <person name="LaButti K."/>
            <person name="Lapidus A."/>
            <person name="Lavin J.L."/>
            <person name="Lee Y.-H."/>
            <person name="Lindquist E."/>
            <person name="Lilly W."/>
            <person name="Lucas S."/>
            <person name="Morin E."/>
            <person name="Murat C."/>
            <person name="Oguiza J.A."/>
            <person name="Park J."/>
            <person name="Pisabarro A.G."/>
            <person name="Riley R."/>
            <person name="Rosling A."/>
            <person name="Salamov A."/>
            <person name="Schmidt O."/>
            <person name="Schmutz J."/>
            <person name="Skrede I."/>
            <person name="Stenlid J."/>
            <person name="Wiebenga A."/>
            <person name="Xie X."/>
            <person name="Kuees U."/>
            <person name="Hibbett D.S."/>
            <person name="Hoffmeister D."/>
            <person name="Hoegberg N."/>
            <person name="Martin F."/>
            <person name="Grigoriev I.V."/>
            <person name="Watkinson S.C."/>
        </authorList>
    </citation>
    <scope>NUCLEOTIDE SEQUENCE [LARGE SCALE GENOMIC DNA]</scope>
    <source>
        <strain evidence="2">strain S7.3</strain>
    </source>
</reference>
<organism evidence="2">
    <name type="scientific">Serpula lacrymans var. lacrymans (strain S7.3)</name>
    <name type="common">Dry rot fungus</name>
    <dbReference type="NCBI Taxonomy" id="936435"/>
    <lineage>
        <taxon>Eukaryota</taxon>
        <taxon>Fungi</taxon>
        <taxon>Dikarya</taxon>
        <taxon>Basidiomycota</taxon>
        <taxon>Agaricomycotina</taxon>
        <taxon>Agaricomycetes</taxon>
        <taxon>Agaricomycetidae</taxon>
        <taxon>Boletales</taxon>
        <taxon>Coniophorineae</taxon>
        <taxon>Serpulaceae</taxon>
        <taxon>Serpula</taxon>
    </lineage>
</organism>
<evidence type="ECO:0000313" key="2">
    <source>
        <dbReference type="Proteomes" id="UP000008063"/>
    </source>
</evidence>
<name>F8PKH9_SERL3</name>
<gene>
    <name evidence="1" type="ORF">SERLA73DRAFT_174753</name>
</gene>
<dbReference type="EMBL" id="GL945475">
    <property type="protein sequence ID" value="EGO03313.1"/>
    <property type="molecule type" value="Genomic_DNA"/>
</dbReference>
<dbReference type="AlphaFoldDB" id="F8PKH9"/>
<sequence length="102" mass="11644">MHIAKALFYLYHLATVAQHYRYSSYSRFSSNNLLRRPTKDHSMVIRIPVISLESEIAIFPAVKLEVLHSPARTMAYMIPTTVWSCLNCIADVSASQSKIKKD</sequence>
<keyword evidence="2" id="KW-1185">Reference proteome</keyword>
<protein>
    <submittedName>
        <fullName evidence="1">Uncharacterized protein</fullName>
    </submittedName>
</protein>
<accession>F8PKH9</accession>
<dbReference type="InParanoid" id="F8PKH9"/>
<evidence type="ECO:0000313" key="1">
    <source>
        <dbReference type="EMBL" id="EGO03313.1"/>
    </source>
</evidence>
<proteinExistence type="predicted"/>
<dbReference type="Proteomes" id="UP000008063">
    <property type="component" value="Unassembled WGS sequence"/>
</dbReference>
<dbReference type="HOGENOM" id="CLU_2279214_0_0_1"/>